<accession>A0ACB7J392</accession>
<name>A0ACB7J392_PLECO</name>
<organism evidence="1 2">
    <name type="scientific">Pleurotus cornucopiae</name>
    <name type="common">Cornucopia mushroom</name>
    <dbReference type="NCBI Taxonomy" id="5321"/>
    <lineage>
        <taxon>Eukaryota</taxon>
        <taxon>Fungi</taxon>
        <taxon>Dikarya</taxon>
        <taxon>Basidiomycota</taxon>
        <taxon>Agaricomycotina</taxon>
        <taxon>Agaricomycetes</taxon>
        <taxon>Agaricomycetidae</taxon>
        <taxon>Agaricales</taxon>
        <taxon>Pleurotineae</taxon>
        <taxon>Pleurotaceae</taxon>
        <taxon>Pleurotus</taxon>
    </lineage>
</organism>
<proteinExistence type="predicted"/>
<reference evidence="1 2" key="1">
    <citation type="journal article" date="2021" name="Appl. Environ. Microbiol.">
        <title>Genetic linkage and physical mapping for an oyster mushroom Pleurotus cornucopiae and QTL analysis for the trait cap color.</title>
        <authorList>
            <person name="Zhang Y."/>
            <person name="Gao W."/>
            <person name="Sonnenberg A."/>
            <person name="Chen Q."/>
            <person name="Zhang J."/>
            <person name="Huang C."/>
        </authorList>
    </citation>
    <scope>NUCLEOTIDE SEQUENCE [LARGE SCALE GENOMIC DNA]</scope>
    <source>
        <strain evidence="1">CCMSSC00406</strain>
    </source>
</reference>
<protein>
    <submittedName>
        <fullName evidence="1">Uncharacterized protein</fullName>
    </submittedName>
</protein>
<gene>
    <name evidence="1" type="ORF">CCMSSC00406_0002355</name>
</gene>
<evidence type="ECO:0000313" key="2">
    <source>
        <dbReference type="Proteomes" id="UP000824881"/>
    </source>
</evidence>
<evidence type="ECO:0000313" key="1">
    <source>
        <dbReference type="EMBL" id="KAG9224494.1"/>
    </source>
</evidence>
<sequence>MSDYSASYNHSQYWWQPHAQPELSLGPAEHIGSDEQDPNFRGQGSQPSNHPGPLLDDYDDYTYAEHAPFRNATSCPESHWQEAPFDGQRSSSDPPNPLDEIYTGQVTPFQYATFGQDLLWQGLPSQGGSSYSRSTSLGSELRGRGLFDRSSLKSYLFFGLEADL</sequence>
<dbReference type="EMBL" id="WQMT02000003">
    <property type="protein sequence ID" value="KAG9224494.1"/>
    <property type="molecule type" value="Genomic_DNA"/>
</dbReference>
<dbReference type="Proteomes" id="UP000824881">
    <property type="component" value="Unassembled WGS sequence"/>
</dbReference>
<comment type="caution">
    <text evidence="1">The sequence shown here is derived from an EMBL/GenBank/DDBJ whole genome shotgun (WGS) entry which is preliminary data.</text>
</comment>
<keyword evidence="2" id="KW-1185">Reference proteome</keyword>